<protein>
    <submittedName>
        <fullName evidence="7">Complement factor H-related protein 1-like</fullName>
    </submittedName>
</protein>
<organism evidence="6 7">
    <name type="scientific">Phascolarctos cinereus</name>
    <name type="common">Koala</name>
    <dbReference type="NCBI Taxonomy" id="38626"/>
    <lineage>
        <taxon>Eukaryota</taxon>
        <taxon>Metazoa</taxon>
        <taxon>Chordata</taxon>
        <taxon>Craniata</taxon>
        <taxon>Vertebrata</taxon>
        <taxon>Euteleostomi</taxon>
        <taxon>Mammalia</taxon>
        <taxon>Metatheria</taxon>
        <taxon>Diprotodontia</taxon>
        <taxon>Phascolarctidae</taxon>
        <taxon>Phascolarctos</taxon>
    </lineage>
</organism>
<keyword evidence="3 4" id="KW-1015">Disulfide bond</keyword>
<sequence length="200" mass="22918">THLKHKEIQNKEPCIITRQQLEEKRLALYNGEHRSVIILNNQSLEFSCAIGYTPIKPSLRTCVDGHTDLPTCISGEVGKCGPSPSINNGDILSFPLAEYAPESRVEYRCQKFYVLQGSQFVMCKNGFWTNERKCLEACIASKEMMKKNNVEFRWVGSEKLYSRTGEEIEFICMRGFHRASISPPFRARCLEGKINYPRCI</sequence>
<evidence type="ECO:0000256" key="1">
    <source>
        <dbReference type="ARBA" id="ARBA00022659"/>
    </source>
</evidence>
<dbReference type="PANTHER" id="PTHR45785">
    <property type="entry name" value="COMPLEMENT FACTOR H-RELATED"/>
    <property type="match status" value="1"/>
</dbReference>
<dbReference type="SMART" id="SM00032">
    <property type="entry name" value="CCP"/>
    <property type="match status" value="2"/>
</dbReference>
<keyword evidence="6" id="KW-1185">Reference proteome</keyword>
<dbReference type="AlphaFoldDB" id="A0A6P5J232"/>
<dbReference type="InterPro" id="IPR035976">
    <property type="entry name" value="Sushi/SCR/CCP_sf"/>
</dbReference>
<dbReference type="FunFam" id="2.10.70.10:FF:000060">
    <property type="entry name" value="Complement inhibitory factor H"/>
    <property type="match status" value="1"/>
</dbReference>
<comment type="caution">
    <text evidence="4">Lacks conserved residue(s) required for the propagation of feature annotation.</text>
</comment>
<evidence type="ECO:0000313" key="7">
    <source>
        <dbReference type="RefSeq" id="XP_020827378.1"/>
    </source>
</evidence>
<dbReference type="InterPro" id="IPR000436">
    <property type="entry name" value="Sushi_SCR_CCP_dom"/>
</dbReference>
<dbReference type="GeneID" id="110197678"/>
<feature type="non-terminal residue" evidence="7">
    <location>
        <position position="1"/>
    </location>
</feature>
<proteinExistence type="predicted"/>
<name>A0A6P5J232_PHACI</name>
<dbReference type="InParanoid" id="A0A6P5J232"/>
<dbReference type="CDD" id="cd00033">
    <property type="entry name" value="CCP"/>
    <property type="match status" value="1"/>
</dbReference>
<feature type="disulfide bond" evidence="4">
    <location>
        <begin position="80"/>
        <end position="123"/>
    </location>
</feature>
<evidence type="ECO:0000259" key="5">
    <source>
        <dbReference type="PROSITE" id="PS50923"/>
    </source>
</evidence>
<dbReference type="Pfam" id="PF00084">
    <property type="entry name" value="Sushi"/>
    <property type="match status" value="1"/>
</dbReference>
<reference evidence="7" key="1">
    <citation type="submission" date="2025-08" db="UniProtKB">
        <authorList>
            <consortium name="RefSeq"/>
        </authorList>
    </citation>
    <scope>IDENTIFICATION</scope>
    <source>
        <tissue evidence="7">Spleen</tissue>
    </source>
</reference>
<evidence type="ECO:0000256" key="3">
    <source>
        <dbReference type="ARBA" id="ARBA00023157"/>
    </source>
</evidence>
<gene>
    <name evidence="7" type="primary">LOC110197678</name>
</gene>
<dbReference type="FunCoup" id="A0A6P5J232">
    <property type="interactions" value="78"/>
</dbReference>
<keyword evidence="2" id="KW-0732">Signal</keyword>
<dbReference type="RefSeq" id="XP_020827378.1">
    <property type="nucleotide sequence ID" value="XM_020971719.1"/>
</dbReference>
<accession>A0A6P5J232</accession>
<dbReference type="InterPro" id="IPR051503">
    <property type="entry name" value="ComplSys_Reg/VirEntry_Med"/>
</dbReference>
<evidence type="ECO:0000256" key="4">
    <source>
        <dbReference type="PROSITE-ProRule" id="PRU00302"/>
    </source>
</evidence>
<dbReference type="PANTHER" id="PTHR45785:SF7">
    <property type="entry name" value="COMPLEMENT FACTOR H"/>
    <property type="match status" value="1"/>
</dbReference>
<dbReference type="Gene3D" id="2.10.70.10">
    <property type="entry name" value="Complement Module, domain 1"/>
    <property type="match status" value="3"/>
</dbReference>
<dbReference type="PROSITE" id="PS50923">
    <property type="entry name" value="SUSHI"/>
    <property type="match status" value="1"/>
</dbReference>
<feature type="domain" description="Sushi" evidence="5">
    <location>
        <begin position="78"/>
        <end position="136"/>
    </location>
</feature>
<dbReference type="SUPFAM" id="SSF57535">
    <property type="entry name" value="Complement control module/SCR domain"/>
    <property type="match status" value="3"/>
</dbReference>
<evidence type="ECO:0000313" key="6">
    <source>
        <dbReference type="Proteomes" id="UP000515140"/>
    </source>
</evidence>
<dbReference type="KEGG" id="pcw:110197678"/>
<dbReference type="Proteomes" id="UP000515140">
    <property type="component" value="Unplaced"/>
</dbReference>
<evidence type="ECO:0000256" key="2">
    <source>
        <dbReference type="ARBA" id="ARBA00022729"/>
    </source>
</evidence>
<keyword evidence="1 4" id="KW-0768">Sushi</keyword>